<keyword evidence="5" id="KW-1185">Reference proteome</keyword>
<accession>A0AAD2HH49</accession>
<organism evidence="4 5">
    <name type="scientific">Mycena citricolor</name>
    <dbReference type="NCBI Taxonomy" id="2018698"/>
    <lineage>
        <taxon>Eukaryota</taxon>
        <taxon>Fungi</taxon>
        <taxon>Dikarya</taxon>
        <taxon>Basidiomycota</taxon>
        <taxon>Agaricomycotina</taxon>
        <taxon>Agaricomycetes</taxon>
        <taxon>Agaricomycetidae</taxon>
        <taxon>Agaricales</taxon>
        <taxon>Marasmiineae</taxon>
        <taxon>Mycenaceae</taxon>
        <taxon>Mycena</taxon>
    </lineage>
</organism>
<evidence type="ECO:0000256" key="1">
    <source>
        <dbReference type="SAM" id="MobiDB-lite"/>
    </source>
</evidence>
<keyword evidence="2" id="KW-0812">Transmembrane</keyword>
<feature type="signal peptide" evidence="3">
    <location>
        <begin position="1"/>
        <end position="28"/>
    </location>
</feature>
<evidence type="ECO:0000313" key="4">
    <source>
        <dbReference type="EMBL" id="CAK5274715.1"/>
    </source>
</evidence>
<feature type="transmembrane region" description="Helical" evidence="2">
    <location>
        <begin position="422"/>
        <end position="443"/>
    </location>
</feature>
<name>A0AAD2HH49_9AGAR</name>
<dbReference type="Proteomes" id="UP001295794">
    <property type="component" value="Unassembled WGS sequence"/>
</dbReference>
<evidence type="ECO:0000256" key="3">
    <source>
        <dbReference type="SAM" id="SignalP"/>
    </source>
</evidence>
<evidence type="ECO:0000256" key="2">
    <source>
        <dbReference type="SAM" id="Phobius"/>
    </source>
</evidence>
<evidence type="ECO:0000313" key="5">
    <source>
        <dbReference type="Proteomes" id="UP001295794"/>
    </source>
</evidence>
<feature type="chain" id="PRO_5041931989" evidence="3">
    <location>
        <begin position="29"/>
        <end position="518"/>
    </location>
</feature>
<keyword evidence="2" id="KW-0472">Membrane</keyword>
<keyword evidence="3" id="KW-0732">Signal</keyword>
<dbReference type="EMBL" id="CAVNYO010000403">
    <property type="protein sequence ID" value="CAK5274715.1"/>
    <property type="molecule type" value="Genomic_DNA"/>
</dbReference>
<reference evidence="4" key="1">
    <citation type="submission" date="2023-11" db="EMBL/GenBank/DDBJ databases">
        <authorList>
            <person name="De Vega J J."/>
            <person name="De Vega J J."/>
        </authorList>
    </citation>
    <scope>NUCLEOTIDE SEQUENCE</scope>
</reference>
<protein>
    <submittedName>
        <fullName evidence="4">Uncharacterized protein</fullName>
    </submittedName>
</protein>
<feature type="region of interest" description="Disordered" evidence="1">
    <location>
        <begin position="486"/>
        <end position="518"/>
    </location>
</feature>
<keyword evidence="2" id="KW-1133">Transmembrane helix</keyword>
<proteinExistence type="predicted"/>
<dbReference type="AlphaFoldDB" id="A0AAD2HH49"/>
<gene>
    <name evidence="4" type="ORF">MYCIT1_LOCUS22011</name>
</gene>
<feature type="compositionally biased region" description="Low complexity" evidence="1">
    <location>
        <begin position="498"/>
        <end position="511"/>
    </location>
</feature>
<dbReference type="Gene3D" id="2.60.120.260">
    <property type="entry name" value="Galactose-binding domain-like"/>
    <property type="match status" value="2"/>
</dbReference>
<comment type="caution">
    <text evidence="4">The sequence shown here is derived from an EMBL/GenBank/DDBJ whole genome shotgun (WGS) entry which is preliminary data.</text>
</comment>
<sequence>MFQCMRPARLVTLLNCFLFLIFSNGVRAQLVTRFEDSRSRRAAPSLASASWIWAPGTNGTANTSAHTVAFTKQLVSPSALLATNATITFGAVAVGAATLWINDQPIGQLLPNTTEEFTVVRAALNASINVVSVLIQNAHYSAADRPGFVASIQVSYAGAGLSSTAVSDASWLATSNVQIGFPAAVNTNLLPAVITAPFLRDVSPVESSDPPWAGSSWLWTTAGAEINADSGTAGFRKEFVSPDGKTPQLLRGLIASDNAFSFYVNGIFVAASPFNPSSVNQTSLALLQSWEYAQAVKSPLNSSTVVLDVIVDNYPQIGTTINAAGFAASFQLVYADSISDSLYTNASWSCGQNFSSDGDFVTTPTASMHSVAVLGPFGMGPWGQLFAVSDVLAAAAVPRITATPSASAAPATSKPRSYNRTVVIVCVVVSVSVAAAAVIALLYRRRSRTGPTVTPYSALANGADDDLQGVELTSSVVTPYRKTYAQSSIHSPLPPPYSSASGPAARSGKPASRLRTPP</sequence>